<comment type="similarity">
    <text evidence="1">Belongs to the PPR family. P subfamily.</text>
</comment>
<dbReference type="EMBL" id="SDMP01000009">
    <property type="protein sequence ID" value="RYR40673.1"/>
    <property type="molecule type" value="Genomic_DNA"/>
</dbReference>
<gene>
    <name evidence="4" type="ORF">Ahy_A09g046423</name>
</gene>
<accession>A0A445BPQ9</accession>
<feature type="repeat" description="PPR" evidence="3">
    <location>
        <begin position="313"/>
        <end position="347"/>
    </location>
</feature>
<evidence type="ECO:0000256" key="1">
    <source>
        <dbReference type="ARBA" id="ARBA00007626"/>
    </source>
</evidence>
<dbReference type="Pfam" id="PF01535">
    <property type="entry name" value="PPR"/>
    <property type="match status" value="1"/>
</dbReference>
<dbReference type="InterPro" id="IPR002885">
    <property type="entry name" value="PPR_rpt"/>
</dbReference>
<feature type="repeat" description="PPR" evidence="3">
    <location>
        <begin position="278"/>
        <end position="312"/>
    </location>
</feature>
<sequence>MCGHWIRPPPPPPPLLQHRRREAMHSLFSSKSAIRLQHSSFHRISSFFFLKFHSDDSIQLDEATVRETLVSFNNDWKKAFDFFNWVESHHHFRHSTTTYNNILDILAKYFEFDLCWDLIHRMRWNPHSQPDHTTFRLMFHRYASAHAVNDAISTFHRLSQFNLKDHTSFSNLIDALCDHKHVLEAQDIVLGNNKDLLIDAGFIDSVGKTKISNMVLRGWYKMGWWSKCREFWEEMDAKGVHKDLHSYSIYMDILCKSGKSWKAVKLYKNLKSQRIQLDVVVYNIVIRAIGLSQGVDFSIRVFNEMKELGIKPTVVTYNTIMRLLCDSYRHKEALALLNVMRRDDCYPNTVSYHCFFATLEKPKEMIGLFDRMVGSGVRPNMDTYVMLMRKFARWGFLRLVFMVWDKMEQLGCSPDASAYNALIDALVEKGLIDMARKYDEEMLAKGLSPKPRKELGTKFVIHQEEEAQC</sequence>
<protein>
    <recommendedName>
        <fullName evidence="6">Pentatricopeptide repeat-containing protein</fullName>
    </recommendedName>
</protein>
<evidence type="ECO:0000313" key="4">
    <source>
        <dbReference type="EMBL" id="RYR40673.1"/>
    </source>
</evidence>
<dbReference type="AlphaFoldDB" id="A0A445BPQ9"/>
<dbReference type="PROSITE" id="PS51375">
    <property type="entry name" value="PPR"/>
    <property type="match status" value="5"/>
</dbReference>
<dbReference type="PANTHER" id="PTHR47447">
    <property type="entry name" value="OS03G0856100 PROTEIN"/>
    <property type="match status" value="1"/>
</dbReference>
<keyword evidence="2" id="KW-0677">Repeat</keyword>
<evidence type="ECO:0000256" key="3">
    <source>
        <dbReference type="PROSITE-ProRule" id="PRU00708"/>
    </source>
</evidence>
<comment type="caution">
    <text evidence="4">The sequence shown here is derived from an EMBL/GenBank/DDBJ whole genome shotgun (WGS) entry which is preliminary data.</text>
</comment>
<reference evidence="4 5" key="1">
    <citation type="submission" date="2019-01" db="EMBL/GenBank/DDBJ databases">
        <title>Sequencing of cultivated peanut Arachis hypogaea provides insights into genome evolution and oil improvement.</title>
        <authorList>
            <person name="Chen X."/>
        </authorList>
    </citation>
    <scope>NUCLEOTIDE SEQUENCE [LARGE SCALE GENOMIC DNA]</scope>
    <source>
        <strain evidence="5">cv. Fuhuasheng</strain>
        <tissue evidence="4">Leaves</tissue>
    </source>
</reference>
<dbReference type="Pfam" id="PF13812">
    <property type="entry name" value="PPR_3"/>
    <property type="match status" value="2"/>
</dbReference>
<dbReference type="PANTHER" id="PTHR47447:SF23">
    <property type="entry name" value="PENTACOTRIPEPTIDE-REPEAT REGION OF PRORP DOMAIN-CONTAINING PROTEIN"/>
    <property type="match status" value="1"/>
</dbReference>
<feature type="repeat" description="PPR" evidence="3">
    <location>
        <begin position="415"/>
        <end position="449"/>
    </location>
</feature>
<feature type="repeat" description="PPR" evidence="3">
    <location>
        <begin position="243"/>
        <end position="277"/>
    </location>
</feature>
<keyword evidence="5" id="KW-1185">Reference proteome</keyword>
<dbReference type="NCBIfam" id="TIGR00756">
    <property type="entry name" value="PPR"/>
    <property type="match status" value="4"/>
</dbReference>
<evidence type="ECO:0000256" key="2">
    <source>
        <dbReference type="ARBA" id="ARBA00022737"/>
    </source>
</evidence>
<organism evidence="4 5">
    <name type="scientific">Arachis hypogaea</name>
    <name type="common">Peanut</name>
    <dbReference type="NCBI Taxonomy" id="3818"/>
    <lineage>
        <taxon>Eukaryota</taxon>
        <taxon>Viridiplantae</taxon>
        <taxon>Streptophyta</taxon>
        <taxon>Embryophyta</taxon>
        <taxon>Tracheophyta</taxon>
        <taxon>Spermatophyta</taxon>
        <taxon>Magnoliopsida</taxon>
        <taxon>eudicotyledons</taxon>
        <taxon>Gunneridae</taxon>
        <taxon>Pentapetalae</taxon>
        <taxon>rosids</taxon>
        <taxon>fabids</taxon>
        <taxon>Fabales</taxon>
        <taxon>Fabaceae</taxon>
        <taxon>Papilionoideae</taxon>
        <taxon>50 kb inversion clade</taxon>
        <taxon>dalbergioids sensu lato</taxon>
        <taxon>Dalbergieae</taxon>
        <taxon>Pterocarpus clade</taxon>
        <taxon>Arachis</taxon>
    </lineage>
</organism>
<dbReference type="Proteomes" id="UP000289738">
    <property type="component" value="Chromosome A09"/>
</dbReference>
<dbReference type="Gene3D" id="1.25.40.10">
    <property type="entry name" value="Tetratricopeptide repeat domain"/>
    <property type="match status" value="4"/>
</dbReference>
<dbReference type="InterPro" id="IPR011990">
    <property type="entry name" value="TPR-like_helical_dom_sf"/>
</dbReference>
<proteinExistence type="inferred from homology"/>
<feature type="repeat" description="PPR" evidence="3">
    <location>
        <begin position="380"/>
        <end position="414"/>
    </location>
</feature>
<evidence type="ECO:0008006" key="6">
    <source>
        <dbReference type="Google" id="ProtNLM"/>
    </source>
</evidence>
<evidence type="ECO:0000313" key="5">
    <source>
        <dbReference type="Proteomes" id="UP000289738"/>
    </source>
</evidence>
<name>A0A445BPQ9_ARAHY</name>